<keyword evidence="9 10" id="KW-0342">GTP-binding</keyword>
<dbReference type="FunFam" id="3.30.1360.120:FF:000001">
    <property type="entry name" value="tRNA modification GTPase MnmE"/>
    <property type="match status" value="1"/>
</dbReference>
<dbReference type="Pfam" id="PF01926">
    <property type="entry name" value="MMR_HSR1"/>
    <property type="match status" value="1"/>
</dbReference>
<evidence type="ECO:0000256" key="9">
    <source>
        <dbReference type="ARBA" id="ARBA00023134"/>
    </source>
</evidence>
<evidence type="ECO:0000313" key="13">
    <source>
        <dbReference type="EMBL" id="AKZ65735.1"/>
    </source>
</evidence>
<gene>
    <name evidence="10 13" type="primary">trmE</name>
    <name evidence="10" type="synonym">mnmE</name>
    <name evidence="13" type="ORF">AB162_116</name>
</gene>
<dbReference type="InterPro" id="IPR027368">
    <property type="entry name" value="MnmE_dom2"/>
</dbReference>
<dbReference type="PANTHER" id="PTHR42714:SF2">
    <property type="entry name" value="TRNA MODIFICATION GTPASE GTPBP3, MITOCHONDRIAL"/>
    <property type="match status" value="1"/>
</dbReference>
<dbReference type="OrthoDB" id="9805918at2"/>
<dbReference type="NCBIfam" id="TIGR00450">
    <property type="entry name" value="mnmE_trmE_thdF"/>
    <property type="match status" value="1"/>
</dbReference>
<evidence type="ECO:0000256" key="4">
    <source>
        <dbReference type="ARBA" id="ARBA00022723"/>
    </source>
</evidence>
<dbReference type="NCBIfam" id="NF003661">
    <property type="entry name" value="PRK05291.1-3"/>
    <property type="match status" value="1"/>
</dbReference>
<feature type="binding site" evidence="10">
    <location>
        <position position="457"/>
    </location>
    <ligand>
        <name>(6S)-5-formyl-5,6,7,8-tetrahydrofolate</name>
        <dbReference type="ChEBI" id="CHEBI:57457"/>
    </ligand>
</feature>
<comment type="caution">
    <text evidence="10">Lacks conserved residue(s) required for the propagation of feature annotation.</text>
</comment>
<feature type="binding site" evidence="10">
    <location>
        <position position="252"/>
    </location>
    <ligand>
        <name>Mg(2+)</name>
        <dbReference type="ChEBI" id="CHEBI:18420"/>
    </ligand>
</feature>
<keyword evidence="2 10" id="KW-0963">Cytoplasm</keyword>
<feature type="binding site" evidence="10">
    <location>
        <position position="80"/>
    </location>
    <ligand>
        <name>(6S)-5-formyl-5,6,7,8-tetrahydrofolate</name>
        <dbReference type="ChEBI" id="CHEBI:57457"/>
    </ligand>
</feature>
<organism evidence="13 14">
    <name type="scientific">Candidatus Palibaumannia cicadellinicola</name>
    <dbReference type="NCBI Taxonomy" id="186490"/>
    <lineage>
        <taxon>Bacteria</taxon>
        <taxon>Pseudomonadati</taxon>
        <taxon>Pseudomonadota</taxon>
        <taxon>Gammaproteobacteria</taxon>
        <taxon>Candidatus Palibaumannia</taxon>
    </lineage>
</organism>
<keyword evidence="7 10" id="KW-0460">Magnesium</keyword>
<protein>
    <recommendedName>
        <fullName evidence="10">tRNA modification GTPase MnmE</fullName>
        <ecNumber evidence="10">3.6.-.-</ecNumber>
    </recommendedName>
</protein>
<feature type="binding site" evidence="10">
    <location>
        <position position="120"/>
    </location>
    <ligand>
        <name>(6S)-5-formyl-5,6,7,8-tetrahydrofolate</name>
        <dbReference type="ChEBI" id="CHEBI:57457"/>
    </ligand>
</feature>
<feature type="binding site" evidence="10">
    <location>
        <position position="251"/>
    </location>
    <ligand>
        <name>K(+)</name>
        <dbReference type="ChEBI" id="CHEBI:29103"/>
    </ligand>
</feature>
<keyword evidence="5 10" id="KW-0547">Nucleotide-binding</keyword>
<accession>A0A0K2BK74</accession>
<dbReference type="GO" id="GO:0002098">
    <property type="term" value="P:tRNA wobble uridine modification"/>
    <property type="evidence" value="ECO:0007669"/>
    <property type="project" value="TreeGrafter"/>
</dbReference>
<dbReference type="InterPro" id="IPR031168">
    <property type="entry name" value="G_TrmE"/>
</dbReference>
<keyword evidence="6 10" id="KW-0378">Hydrolase</keyword>
<dbReference type="Gene3D" id="3.40.50.300">
    <property type="entry name" value="P-loop containing nucleotide triphosphate hydrolases"/>
    <property type="match status" value="1"/>
</dbReference>
<name>A0A0K2BK74_9GAMM</name>
<dbReference type="Gene3D" id="1.20.120.430">
    <property type="entry name" value="tRNA modification GTPase MnmE domain 2"/>
    <property type="match status" value="1"/>
</dbReference>
<comment type="subunit">
    <text evidence="10">Homodimer. Heterotetramer of two MnmE and two MnmG subunits.</text>
</comment>
<reference evidence="13 14" key="1">
    <citation type="submission" date="2015-06" db="EMBL/GenBank/DDBJ databases">
        <title>Lineage-specific patterns of genome deterioration in obligate symbionts.</title>
        <authorList>
            <person name="Bennett G.M."/>
            <person name="McCutcheon J.P."/>
            <person name="McDonald B.R."/>
            <person name="Moran N.A."/>
        </authorList>
    </citation>
    <scope>NUCLEOTIDE SEQUENCE [LARGE SCALE GENOMIC DNA]</scope>
    <source>
        <strain evidence="13 14">B-GSS</strain>
    </source>
</reference>
<dbReference type="PANTHER" id="PTHR42714">
    <property type="entry name" value="TRNA MODIFICATION GTPASE GTPBP3"/>
    <property type="match status" value="1"/>
</dbReference>
<dbReference type="InterPro" id="IPR025867">
    <property type="entry name" value="MnmE_helical"/>
</dbReference>
<feature type="binding site" evidence="10">
    <location>
        <position position="246"/>
    </location>
    <ligand>
        <name>K(+)</name>
        <dbReference type="ChEBI" id="CHEBI:29103"/>
    </ligand>
</feature>
<dbReference type="InterPro" id="IPR006073">
    <property type="entry name" value="GTP-bd"/>
</dbReference>
<dbReference type="GO" id="GO:0046872">
    <property type="term" value="F:metal ion binding"/>
    <property type="evidence" value="ECO:0007669"/>
    <property type="project" value="UniProtKB-KW"/>
</dbReference>
<dbReference type="RefSeq" id="WP_053096571.1">
    <property type="nucleotide sequence ID" value="NZ_CP011787.1"/>
</dbReference>
<feature type="binding site" evidence="10">
    <location>
        <begin position="271"/>
        <end position="274"/>
    </location>
    <ligand>
        <name>GTP</name>
        <dbReference type="ChEBI" id="CHEBI:37565"/>
    </ligand>
</feature>
<dbReference type="GO" id="GO:0030488">
    <property type="term" value="P:tRNA methylation"/>
    <property type="evidence" value="ECO:0007669"/>
    <property type="project" value="TreeGrafter"/>
</dbReference>
<dbReference type="KEGG" id="bcig:AB162_116"/>
<dbReference type="Proteomes" id="UP000056466">
    <property type="component" value="Chromosome"/>
</dbReference>
<keyword evidence="8 10" id="KW-0630">Potassium</keyword>
<dbReference type="NCBIfam" id="TIGR00231">
    <property type="entry name" value="small_GTP"/>
    <property type="match status" value="1"/>
</dbReference>
<keyword evidence="4 10" id="KW-0479">Metal-binding</keyword>
<dbReference type="Gene3D" id="3.30.1360.120">
    <property type="entry name" value="Probable tRNA modification gtpase trme, domain 1"/>
    <property type="match status" value="1"/>
</dbReference>
<sequence length="457" mass="50865">MSSLDTIIAHATPHGYGSVGIVRVSGTLTKQVALELLGKLPSPRQAEYLPFYDINRKMLDKGIAIYFPCPNSFTGEDILELHGHGGPVILEMLLQRILMFPGIRIARPGEFSERAFINNKIDLTQAEAIADIIEASSIQAARAAVNSLQGVFSKKINYLIEEIINLRLYIEANIDFPDEEEISIISQEKISVKLNQIISDINLLINKAHQSSLLREGSKIVITGKPNVGKSSIMNLLTGSDVAIVTKIAGTTRDVLRQQINLDGIPINIIDTAGLCDETTNEVERIGINRAWHEIQQADHILLIVDSCTTNLEEQENLYKKLISRLTYEKLFTIVRNKADLSNEKIGKNNTNKYSIITISALLEDGIEILIEHLKQSIGYTSLSIEGNFLARSRHIEALNTAVSYFLIAKEKLFFPEIIELLAEDLKLAHTALSEITGKFSSNDLLKRIFSRFCIGK</sequence>
<dbReference type="InterPro" id="IPR018948">
    <property type="entry name" value="GTP-bd_TrmE_N"/>
</dbReference>
<dbReference type="GO" id="GO:0005525">
    <property type="term" value="F:GTP binding"/>
    <property type="evidence" value="ECO:0007669"/>
    <property type="project" value="UniProtKB-UniRule"/>
</dbReference>
<feature type="binding site" evidence="10">
    <location>
        <begin position="227"/>
        <end position="232"/>
    </location>
    <ligand>
        <name>GTP</name>
        <dbReference type="ChEBI" id="CHEBI:37565"/>
    </ligand>
</feature>
<dbReference type="SUPFAM" id="SSF52540">
    <property type="entry name" value="P-loop containing nucleoside triphosphate hydrolases"/>
    <property type="match status" value="1"/>
</dbReference>
<dbReference type="SUPFAM" id="SSF116878">
    <property type="entry name" value="TrmE connector domain"/>
    <property type="match status" value="1"/>
</dbReference>
<dbReference type="GO" id="GO:0003924">
    <property type="term" value="F:GTPase activity"/>
    <property type="evidence" value="ECO:0007669"/>
    <property type="project" value="UniProtKB-UniRule"/>
</dbReference>
<evidence type="ECO:0000256" key="1">
    <source>
        <dbReference type="ARBA" id="ARBA00011043"/>
    </source>
</evidence>
<dbReference type="PATRIC" id="fig|186490.8.peg.118"/>
<proteinExistence type="inferred from homology"/>
<comment type="cofactor">
    <cofactor evidence="10">
        <name>K(+)</name>
        <dbReference type="ChEBI" id="CHEBI:29103"/>
    </cofactor>
    <text evidence="10">Binds 1 potassium ion per subunit.</text>
</comment>
<dbReference type="AlphaFoldDB" id="A0A0K2BK74"/>
<comment type="subcellular location">
    <subcellularLocation>
        <location evidence="10">Cytoplasm</location>
    </subcellularLocation>
</comment>
<dbReference type="Pfam" id="PF12631">
    <property type="entry name" value="MnmE_helical"/>
    <property type="match status" value="1"/>
</dbReference>
<dbReference type="HAMAP" id="MF_00379">
    <property type="entry name" value="GTPase_MnmE"/>
    <property type="match status" value="1"/>
</dbReference>
<evidence type="ECO:0000256" key="10">
    <source>
        <dbReference type="HAMAP-Rule" id="MF_00379"/>
    </source>
</evidence>
<comment type="similarity">
    <text evidence="1 10 11">Belongs to the TRAFAC class TrmE-Era-EngA-EngB-Septin-like GTPase superfamily. TrmE GTPase family.</text>
</comment>
<feature type="binding site" evidence="10">
    <location>
        <position position="227"/>
    </location>
    <ligand>
        <name>K(+)</name>
        <dbReference type="ChEBI" id="CHEBI:29103"/>
    </ligand>
</feature>
<dbReference type="CDD" id="cd04164">
    <property type="entry name" value="trmE"/>
    <property type="match status" value="1"/>
</dbReference>
<dbReference type="InterPro" id="IPR027266">
    <property type="entry name" value="TrmE/GcvT-like"/>
</dbReference>
<evidence type="ECO:0000256" key="8">
    <source>
        <dbReference type="ARBA" id="ARBA00022958"/>
    </source>
</evidence>
<feature type="binding site" evidence="10">
    <location>
        <begin position="246"/>
        <end position="252"/>
    </location>
    <ligand>
        <name>GTP</name>
        <dbReference type="ChEBI" id="CHEBI:37565"/>
    </ligand>
</feature>
<evidence type="ECO:0000256" key="3">
    <source>
        <dbReference type="ARBA" id="ARBA00022694"/>
    </source>
</evidence>
<dbReference type="CDD" id="cd14858">
    <property type="entry name" value="TrmE_N"/>
    <property type="match status" value="1"/>
</dbReference>
<dbReference type="InterPro" id="IPR027417">
    <property type="entry name" value="P-loop_NTPase"/>
</dbReference>
<evidence type="ECO:0000256" key="7">
    <source>
        <dbReference type="ARBA" id="ARBA00022842"/>
    </source>
</evidence>
<dbReference type="EMBL" id="CP011787">
    <property type="protein sequence ID" value="AKZ65735.1"/>
    <property type="molecule type" value="Genomic_DNA"/>
</dbReference>
<dbReference type="Pfam" id="PF10396">
    <property type="entry name" value="TrmE_N"/>
    <property type="match status" value="1"/>
</dbReference>
<evidence type="ECO:0000313" key="14">
    <source>
        <dbReference type="Proteomes" id="UP000056466"/>
    </source>
</evidence>
<keyword evidence="14" id="KW-1185">Reference proteome</keyword>
<feature type="binding site" evidence="10">
    <location>
        <position position="23"/>
    </location>
    <ligand>
        <name>(6S)-5-formyl-5,6,7,8-tetrahydrofolate</name>
        <dbReference type="ChEBI" id="CHEBI:57457"/>
    </ligand>
</feature>
<comment type="function">
    <text evidence="10">Exhibits a very high intrinsic GTPase hydrolysis rate. Involved in the addition of a carboxymethylaminomethyl (cmnm) group at the wobble position (U34) of certain tRNAs, forming tRNA-cmnm(5)s(2)U34.</text>
</comment>
<dbReference type="InterPro" id="IPR005225">
    <property type="entry name" value="Small_GTP-bd"/>
</dbReference>
<evidence type="ECO:0000259" key="12">
    <source>
        <dbReference type="PROSITE" id="PS51709"/>
    </source>
</evidence>
<dbReference type="GO" id="GO:0005829">
    <property type="term" value="C:cytosol"/>
    <property type="evidence" value="ECO:0007669"/>
    <property type="project" value="TreeGrafter"/>
</dbReference>
<dbReference type="InterPro" id="IPR004520">
    <property type="entry name" value="GTPase_MnmE"/>
</dbReference>
<feature type="domain" description="TrmE-type G" evidence="12">
    <location>
        <begin position="217"/>
        <end position="379"/>
    </location>
</feature>
<feature type="binding site" evidence="10">
    <location>
        <position position="231"/>
    </location>
    <ligand>
        <name>Mg(2+)</name>
        <dbReference type="ChEBI" id="CHEBI:18420"/>
    </ligand>
</feature>
<dbReference type="PROSITE" id="PS51709">
    <property type="entry name" value="G_TRME"/>
    <property type="match status" value="1"/>
</dbReference>
<dbReference type="EC" id="3.6.-.-" evidence="10"/>
<evidence type="ECO:0000256" key="2">
    <source>
        <dbReference type="ARBA" id="ARBA00022490"/>
    </source>
</evidence>
<evidence type="ECO:0000256" key="11">
    <source>
        <dbReference type="RuleBase" id="RU003313"/>
    </source>
</evidence>
<feature type="binding site" evidence="10">
    <location>
        <position position="248"/>
    </location>
    <ligand>
        <name>K(+)</name>
        <dbReference type="ChEBI" id="CHEBI:29103"/>
    </ligand>
</feature>
<keyword evidence="3 10" id="KW-0819">tRNA processing</keyword>
<evidence type="ECO:0000256" key="6">
    <source>
        <dbReference type="ARBA" id="ARBA00022801"/>
    </source>
</evidence>
<evidence type="ECO:0000256" key="5">
    <source>
        <dbReference type="ARBA" id="ARBA00022741"/>
    </source>
</evidence>
<feature type="binding site" evidence="10">
    <location>
        <begin position="337"/>
        <end position="340"/>
    </location>
    <ligand>
        <name>GTP</name>
        <dbReference type="ChEBI" id="CHEBI:37565"/>
    </ligand>
</feature>